<dbReference type="InterPro" id="IPR029475">
    <property type="entry name" value="DUF6807"/>
</dbReference>
<evidence type="ECO:0000313" key="1">
    <source>
        <dbReference type="EMBL" id="QDT43289.1"/>
    </source>
</evidence>
<accession>A0A517RHD5</accession>
<dbReference type="EMBL" id="CP036269">
    <property type="protein sequence ID" value="QDT43289.1"/>
    <property type="molecule type" value="Genomic_DNA"/>
</dbReference>
<dbReference type="KEGG" id="gaz:Pan241w_33890"/>
<name>A0A517RHD5_9PLAN</name>
<dbReference type="AlphaFoldDB" id="A0A517RHD5"/>
<dbReference type="Proteomes" id="UP000317171">
    <property type="component" value="Chromosome"/>
</dbReference>
<protein>
    <recommendedName>
        <fullName evidence="3">Methane oxygenase PmoA</fullName>
    </recommendedName>
</protein>
<proteinExistence type="predicted"/>
<gene>
    <name evidence="1" type="ORF">Pan241w_33890</name>
</gene>
<organism evidence="1 2">
    <name type="scientific">Gimesia alba</name>
    <dbReference type="NCBI Taxonomy" id="2527973"/>
    <lineage>
        <taxon>Bacteria</taxon>
        <taxon>Pseudomonadati</taxon>
        <taxon>Planctomycetota</taxon>
        <taxon>Planctomycetia</taxon>
        <taxon>Planctomycetales</taxon>
        <taxon>Planctomycetaceae</taxon>
        <taxon>Gimesia</taxon>
    </lineage>
</organism>
<dbReference type="Pfam" id="PF14100">
    <property type="entry name" value="DUF6807"/>
    <property type="match status" value="1"/>
</dbReference>
<evidence type="ECO:0008006" key="3">
    <source>
        <dbReference type="Google" id="ProtNLM"/>
    </source>
</evidence>
<keyword evidence="2" id="KW-1185">Reference proteome</keyword>
<sequence>MTIQTMGKTIPHLRRGMIFCWAATIVMLVGKLSVSFAGPAVLLEVSAGKQARQNCVLSTLLPQVMKGQELSLVRVEDGAEIPIQIDPSGDQRQVVWILRKALPKGATRQYRLFARKSIGGQPDHVTVADDGKHLNVKVDGKPVLTYNHALVAAPRRDEAYYDKSGYIHPLYTPSGKVITDDFNPDHAHQHGVMFSWRKVLFEGRENNGWDQKSQLGKVEHSKVDSFSGGSVFGSFTTTIDHVDLTAKSGPVTMLKEHWQVRIYALEDQFLFDIKSTQSCATQQPVTIDKIHYGGMTIRGHADWHDDHSYDFLTSEGRNKENGNQSRPRWVELYGPLAGETAGVTILSHPGNFRFPQPVRLHPKMPYFCFAVAALDAFQIEPGKPYVSRYRFYVHDGKPSAQVDQRLWEDYADPPEVKVIPES</sequence>
<evidence type="ECO:0000313" key="2">
    <source>
        <dbReference type="Proteomes" id="UP000317171"/>
    </source>
</evidence>
<reference evidence="1 2" key="1">
    <citation type="submission" date="2019-02" db="EMBL/GenBank/DDBJ databases">
        <title>Deep-cultivation of Planctomycetes and their phenomic and genomic characterization uncovers novel biology.</title>
        <authorList>
            <person name="Wiegand S."/>
            <person name="Jogler M."/>
            <person name="Boedeker C."/>
            <person name="Pinto D."/>
            <person name="Vollmers J."/>
            <person name="Rivas-Marin E."/>
            <person name="Kohn T."/>
            <person name="Peeters S.H."/>
            <person name="Heuer A."/>
            <person name="Rast P."/>
            <person name="Oberbeckmann S."/>
            <person name="Bunk B."/>
            <person name="Jeske O."/>
            <person name="Meyerdierks A."/>
            <person name="Storesund J.E."/>
            <person name="Kallscheuer N."/>
            <person name="Luecker S."/>
            <person name="Lage O.M."/>
            <person name="Pohl T."/>
            <person name="Merkel B.J."/>
            <person name="Hornburger P."/>
            <person name="Mueller R.-W."/>
            <person name="Bruemmer F."/>
            <person name="Labrenz M."/>
            <person name="Spormann A.M."/>
            <person name="Op den Camp H."/>
            <person name="Overmann J."/>
            <person name="Amann R."/>
            <person name="Jetten M.S.M."/>
            <person name="Mascher T."/>
            <person name="Medema M.H."/>
            <person name="Devos D.P."/>
            <person name="Kaster A.-K."/>
            <person name="Ovreas L."/>
            <person name="Rohde M."/>
            <person name="Galperin M.Y."/>
            <person name="Jogler C."/>
        </authorList>
    </citation>
    <scope>NUCLEOTIDE SEQUENCE [LARGE SCALE GENOMIC DNA]</scope>
    <source>
        <strain evidence="1 2">Pan241w</strain>
    </source>
</reference>
<dbReference type="RefSeq" id="WP_197999969.1">
    <property type="nucleotide sequence ID" value="NZ_CP036269.1"/>
</dbReference>